<dbReference type="NCBIfam" id="TIGR00417">
    <property type="entry name" value="speE"/>
    <property type="match status" value="1"/>
</dbReference>
<proteinExistence type="inferred from homology"/>
<evidence type="ECO:0000259" key="5">
    <source>
        <dbReference type="PROSITE" id="PS51006"/>
    </source>
</evidence>
<dbReference type="EMBL" id="KB096023">
    <property type="protein sequence ID" value="ESO08910.1"/>
    <property type="molecule type" value="Genomic_DNA"/>
</dbReference>
<evidence type="ECO:0000313" key="6">
    <source>
        <dbReference type="EMBL" id="ESO08910.1"/>
    </source>
</evidence>
<dbReference type="HAMAP" id="MF_00198">
    <property type="entry name" value="Spermidine_synth"/>
    <property type="match status" value="1"/>
</dbReference>
<dbReference type="OMA" id="HIYNEMI"/>
<protein>
    <recommendedName>
        <fullName evidence="5">PABS domain-containing protein</fullName>
    </recommendedName>
</protein>
<dbReference type="PROSITE" id="PS51006">
    <property type="entry name" value="PABS_2"/>
    <property type="match status" value="1"/>
</dbReference>
<organism evidence="7 8">
    <name type="scientific">Helobdella robusta</name>
    <name type="common">Californian leech</name>
    <dbReference type="NCBI Taxonomy" id="6412"/>
    <lineage>
        <taxon>Eukaryota</taxon>
        <taxon>Metazoa</taxon>
        <taxon>Spiralia</taxon>
        <taxon>Lophotrochozoa</taxon>
        <taxon>Annelida</taxon>
        <taxon>Clitellata</taxon>
        <taxon>Hirudinea</taxon>
        <taxon>Rhynchobdellida</taxon>
        <taxon>Glossiphoniidae</taxon>
        <taxon>Helobdella</taxon>
    </lineage>
</organism>
<dbReference type="PANTHER" id="PTHR11558:SF11">
    <property type="entry name" value="SPERMIDINE SYNTHASE"/>
    <property type="match status" value="1"/>
</dbReference>
<dbReference type="GO" id="GO:0008295">
    <property type="term" value="P:spermidine biosynthetic process"/>
    <property type="evidence" value="ECO:0000318"/>
    <property type="project" value="GO_Central"/>
</dbReference>
<dbReference type="EMBL" id="AMQM01003110">
    <property type="status" value="NOT_ANNOTATED_CDS"/>
    <property type="molecule type" value="Genomic_DNA"/>
</dbReference>
<accession>T1F106</accession>
<evidence type="ECO:0000256" key="2">
    <source>
        <dbReference type="ARBA" id="ARBA00022679"/>
    </source>
</evidence>
<dbReference type="eggNOG" id="KOG1562">
    <property type="taxonomic scope" value="Eukaryota"/>
</dbReference>
<dbReference type="InterPro" id="IPR035246">
    <property type="entry name" value="Spermidine_synt_N"/>
</dbReference>
<dbReference type="InterPro" id="IPR029063">
    <property type="entry name" value="SAM-dependent_MTases_sf"/>
</dbReference>
<evidence type="ECO:0000313" key="8">
    <source>
        <dbReference type="Proteomes" id="UP000015101"/>
    </source>
</evidence>
<dbReference type="AlphaFoldDB" id="T1F106"/>
<evidence type="ECO:0000256" key="1">
    <source>
        <dbReference type="ARBA" id="ARBA00007867"/>
    </source>
</evidence>
<feature type="domain" description="PABS" evidence="5">
    <location>
        <begin position="30"/>
        <end position="269"/>
    </location>
</feature>
<dbReference type="PROSITE" id="PS01330">
    <property type="entry name" value="PABS_1"/>
    <property type="match status" value="1"/>
</dbReference>
<dbReference type="InterPro" id="IPR030374">
    <property type="entry name" value="PABS"/>
</dbReference>
<dbReference type="CTD" id="20202506"/>
<dbReference type="RefSeq" id="XP_009012932.1">
    <property type="nucleotide sequence ID" value="XM_009014684.1"/>
</dbReference>
<reference evidence="8" key="1">
    <citation type="submission" date="2012-12" db="EMBL/GenBank/DDBJ databases">
        <authorList>
            <person name="Hellsten U."/>
            <person name="Grimwood J."/>
            <person name="Chapman J.A."/>
            <person name="Shapiro H."/>
            <person name="Aerts A."/>
            <person name="Otillar R.P."/>
            <person name="Terry A.Y."/>
            <person name="Boore J.L."/>
            <person name="Simakov O."/>
            <person name="Marletaz F."/>
            <person name="Cho S.-J."/>
            <person name="Edsinger-Gonzales E."/>
            <person name="Havlak P."/>
            <person name="Kuo D.-H."/>
            <person name="Larsson T."/>
            <person name="Lv J."/>
            <person name="Arendt D."/>
            <person name="Savage R."/>
            <person name="Osoegawa K."/>
            <person name="de Jong P."/>
            <person name="Lindberg D.R."/>
            <person name="Seaver E.C."/>
            <person name="Weisblat D.A."/>
            <person name="Putnam N.H."/>
            <person name="Grigoriev I.V."/>
            <person name="Rokhsar D.S."/>
        </authorList>
    </citation>
    <scope>NUCLEOTIDE SEQUENCE</scope>
</reference>
<sequence length="321" mass="36208">MDKSKLENSETKRDEIVLPYTLSTSSAIYNGWFMECIDASCPGQAFCLKVDPNPVTCLKSDYQDIKVLKSESYGNVLVLDGIINCTERDECSYQEMMTHLAMCSHKNPKKVLIIGGGDGGIAREAAKHACVQRVDQCEIDEKVVDVCRDHLESMSRGYDNDKVDLHIGDGFVFLKERKQEYDVIITDSSDPIGPAEVLFGLEYYKLLYESLKSGGIIVSQGESLWIDGGMDYMPELIKEISSIFPSVDYAYTYIPSYTTGQIGFILASKDEGTNFRKPVRILSDVEKSSMNLQYYSEKVHESSFVFPRFIQKVLDQCLNRN</sequence>
<dbReference type="STRING" id="6412.T1F106"/>
<dbReference type="FunFam" id="3.40.50.150:FF:000013">
    <property type="entry name" value="Spermidine synthase"/>
    <property type="match status" value="1"/>
</dbReference>
<dbReference type="InterPro" id="IPR001045">
    <property type="entry name" value="Spermi_synthase"/>
</dbReference>
<gene>
    <name evidence="7" type="primary">20202506</name>
    <name evidence="6" type="ORF">HELRODRAFT_168829</name>
</gene>
<dbReference type="PANTHER" id="PTHR11558">
    <property type="entry name" value="SPERMIDINE/SPERMINE SYNTHASE"/>
    <property type="match status" value="1"/>
</dbReference>
<reference evidence="6 8" key="2">
    <citation type="journal article" date="2013" name="Nature">
        <title>Insights into bilaterian evolution from three spiralian genomes.</title>
        <authorList>
            <person name="Simakov O."/>
            <person name="Marletaz F."/>
            <person name="Cho S.J."/>
            <person name="Edsinger-Gonzales E."/>
            <person name="Havlak P."/>
            <person name="Hellsten U."/>
            <person name="Kuo D.H."/>
            <person name="Larsson T."/>
            <person name="Lv J."/>
            <person name="Arendt D."/>
            <person name="Savage R."/>
            <person name="Osoegawa K."/>
            <person name="de Jong P."/>
            <person name="Grimwood J."/>
            <person name="Chapman J.A."/>
            <person name="Shapiro H."/>
            <person name="Aerts A."/>
            <person name="Otillar R.P."/>
            <person name="Terry A.Y."/>
            <person name="Boore J.L."/>
            <person name="Grigoriev I.V."/>
            <person name="Lindberg D.R."/>
            <person name="Seaver E.C."/>
            <person name="Weisblat D.A."/>
            <person name="Putnam N.H."/>
            <person name="Rokhsar D.S."/>
        </authorList>
    </citation>
    <scope>NUCLEOTIDE SEQUENCE</scope>
</reference>
<dbReference type="GeneID" id="20202506"/>
<keyword evidence="8" id="KW-1185">Reference proteome</keyword>
<dbReference type="InterPro" id="IPR037163">
    <property type="entry name" value="Spermidine_synt_N_sf"/>
</dbReference>
<dbReference type="OrthoDB" id="38125at2759"/>
<comment type="similarity">
    <text evidence="1 4">Belongs to the spermidine/spermine synthase family.</text>
</comment>
<evidence type="ECO:0000256" key="4">
    <source>
        <dbReference type="RuleBase" id="RU003836"/>
    </source>
</evidence>
<keyword evidence="2 3" id="KW-0808">Transferase</keyword>
<dbReference type="Gene3D" id="2.30.140.10">
    <property type="entry name" value="Spermidine synthase, tetramerisation domain"/>
    <property type="match status" value="1"/>
</dbReference>
<dbReference type="Gene3D" id="3.40.50.150">
    <property type="entry name" value="Vaccinia Virus protein VP39"/>
    <property type="match status" value="1"/>
</dbReference>
<dbReference type="GO" id="GO:0005829">
    <property type="term" value="C:cytosol"/>
    <property type="evidence" value="ECO:0000318"/>
    <property type="project" value="GO_Central"/>
</dbReference>
<dbReference type="EnsemblMetazoa" id="HelroT168829">
    <property type="protein sequence ID" value="HelroP168829"/>
    <property type="gene ID" value="HelroG168829"/>
</dbReference>
<dbReference type="HOGENOM" id="CLU_048199_1_0_1"/>
<dbReference type="Proteomes" id="UP000015101">
    <property type="component" value="Unassembled WGS sequence"/>
</dbReference>
<evidence type="ECO:0000313" key="7">
    <source>
        <dbReference type="EnsemblMetazoa" id="HelroP168829"/>
    </source>
</evidence>
<dbReference type="CDD" id="cd02440">
    <property type="entry name" value="AdoMet_MTases"/>
    <property type="match status" value="1"/>
</dbReference>
<dbReference type="SUPFAM" id="SSF53335">
    <property type="entry name" value="S-adenosyl-L-methionine-dependent methyltransferases"/>
    <property type="match status" value="1"/>
</dbReference>
<evidence type="ECO:0000256" key="3">
    <source>
        <dbReference type="PROSITE-ProRule" id="PRU00354"/>
    </source>
</evidence>
<dbReference type="GO" id="GO:0004766">
    <property type="term" value="F:spermidine synthase activity"/>
    <property type="evidence" value="ECO:0000318"/>
    <property type="project" value="GO_Central"/>
</dbReference>
<dbReference type="Pfam" id="PF01564">
    <property type="entry name" value="Spermine_synth"/>
    <property type="match status" value="1"/>
</dbReference>
<dbReference type="InterPro" id="IPR030373">
    <property type="entry name" value="PABS_CS"/>
</dbReference>
<feature type="active site" description="Proton acceptor" evidence="3">
    <location>
        <position position="187"/>
    </location>
</feature>
<dbReference type="KEGG" id="hro:HELRODRAFT_168829"/>
<dbReference type="InParanoid" id="T1F106"/>
<keyword evidence="3" id="KW-0620">Polyamine biosynthesis</keyword>
<dbReference type="Pfam" id="PF17284">
    <property type="entry name" value="Spermine_synt_N"/>
    <property type="match status" value="1"/>
</dbReference>
<name>T1F106_HELRO</name>
<dbReference type="NCBIfam" id="NF002010">
    <property type="entry name" value="PRK00811.1"/>
    <property type="match status" value="1"/>
</dbReference>
<reference evidence="7" key="3">
    <citation type="submission" date="2015-06" db="UniProtKB">
        <authorList>
            <consortium name="EnsemblMetazoa"/>
        </authorList>
    </citation>
    <scope>IDENTIFICATION</scope>
</reference>